<dbReference type="Pfam" id="PF21136">
    <property type="entry name" value="WHD_MUS81"/>
    <property type="match status" value="1"/>
</dbReference>
<dbReference type="CDD" id="cd21036">
    <property type="entry name" value="WH_MUS81"/>
    <property type="match status" value="1"/>
</dbReference>
<sequence>MPPKRKGHCANPLFRDWLWEWWDEAKSSAALGGNTRSQWIYKKAYDGMSKYPLPLESGLDAKVVEGIGDKLAKLLDEKLKRYQSGELAVGASDDIARAVPSRPAPKRRAPAKQRASADTSDDSCGEADGIENAIDLTSDDRPPPSTKRRKTKAYMPRYRSASYALLMALYDEGRCQVGDYCSKQELITRAHPYSDASMDTPAAGQTFGYTGWSCMKKLLERQLIHRFGTPHQFGLTEEGLEVAQTLAQGRKRMEGGDVGSGSEHVAEWDKGGPASQTLSASANSDPSSSTRIMPANDSNIDVDVLTELGNEPEPFKFTYIDGEGAHVRTKDEAAVDIFGNSVGYKIELMGSNVGSLSPGVMKMSNRGDGSSSFYLLDEYAPQASTAKPTSI</sequence>
<accession>A0AAD5SQ64</accession>
<dbReference type="Gene3D" id="1.10.10.10">
    <property type="entry name" value="Winged helix-like DNA-binding domain superfamily/Winged helix DNA-binding domain"/>
    <property type="match status" value="1"/>
</dbReference>
<dbReference type="PANTHER" id="PTHR13451:SF0">
    <property type="entry name" value="CROSSOVER JUNCTION ENDONUCLEASE MUS81"/>
    <property type="match status" value="1"/>
</dbReference>
<dbReference type="GO" id="GO:0008821">
    <property type="term" value="F:crossover junction DNA endonuclease activity"/>
    <property type="evidence" value="ECO:0007669"/>
    <property type="project" value="UniProtKB-UniRule"/>
</dbReference>
<evidence type="ECO:0000256" key="3">
    <source>
        <dbReference type="ARBA" id="ARBA00010015"/>
    </source>
</evidence>
<keyword evidence="5 14" id="KW-0479">Metal-binding</keyword>
<keyword evidence="12 14" id="KW-0539">Nucleus</keyword>
<evidence type="ECO:0000256" key="14">
    <source>
        <dbReference type="RuleBase" id="RU369042"/>
    </source>
</evidence>
<dbReference type="GO" id="GO:0048257">
    <property type="term" value="F:3'-flap endonuclease activity"/>
    <property type="evidence" value="ECO:0007669"/>
    <property type="project" value="TreeGrafter"/>
</dbReference>
<evidence type="ECO:0000256" key="7">
    <source>
        <dbReference type="ARBA" id="ARBA00022763"/>
    </source>
</evidence>
<dbReference type="GO" id="GO:0031573">
    <property type="term" value="P:mitotic intra-S DNA damage checkpoint signaling"/>
    <property type="evidence" value="ECO:0007669"/>
    <property type="project" value="TreeGrafter"/>
</dbReference>
<evidence type="ECO:0000256" key="11">
    <source>
        <dbReference type="ARBA" id="ARBA00023204"/>
    </source>
</evidence>
<evidence type="ECO:0000256" key="13">
    <source>
        <dbReference type="ARBA" id="ARBA00023254"/>
    </source>
</evidence>
<evidence type="ECO:0000259" key="17">
    <source>
        <dbReference type="Pfam" id="PF21136"/>
    </source>
</evidence>
<keyword evidence="10 14" id="KW-0233">DNA recombination</keyword>
<dbReference type="EMBL" id="JADGJD010000045">
    <property type="protein sequence ID" value="KAJ3056111.1"/>
    <property type="molecule type" value="Genomic_DNA"/>
</dbReference>
<keyword evidence="4 14" id="KW-0540">Nuclease</keyword>
<evidence type="ECO:0000256" key="8">
    <source>
        <dbReference type="ARBA" id="ARBA00022801"/>
    </source>
</evidence>
<keyword evidence="19" id="KW-1185">Reference proteome</keyword>
<evidence type="ECO:0000256" key="15">
    <source>
        <dbReference type="SAM" id="MobiDB-lite"/>
    </source>
</evidence>
<feature type="region of interest" description="Disordered" evidence="15">
    <location>
        <begin position="98"/>
        <end position="151"/>
    </location>
</feature>
<feature type="region of interest" description="Disordered" evidence="15">
    <location>
        <begin position="251"/>
        <end position="295"/>
    </location>
</feature>
<comment type="similarity">
    <text evidence="3 14">Belongs to the XPF family.</text>
</comment>
<evidence type="ECO:0000256" key="5">
    <source>
        <dbReference type="ARBA" id="ARBA00022723"/>
    </source>
</evidence>
<evidence type="ECO:0000259" key="16">
    <source>
        <dbReference type="Pfam" id="PF14716"/>
    </source>
</evidence>
<dbReference type="EC" id="3.1.22.-" evidence="14"/>
<feature type="compositionally biased region" description="Low complexity" evidence="15">
    <location>
        <begin position="279"/>
        <end position="289"/>
    </location>
</feature>
<evidence type="ECO:0000256" key="4">
    <source>
        <dbReference type="ARBA" id="ARBA00022722"/>
    </source>
</evidence>
<dbReference type="GO" id="GO:0000727">
    <property type="term" value="P:double-strand break repair via break-induced replication"/>
    <property type="evidence" value="ECO:0007669"/>
    <property type="project" value="UniProtKB-UniRule"/>
</dbReference>
<organism evidence="18 19">
    <name type="scientific">Rhizophlyctis rosea</name>
    <dbReference type="NCBI Taxonomy" id="64517"/>
    <lineage>
        <taxon>Eukaryota</taxon>
        <taxon>Fungi</taxon>
        <taxon>Fungi incertae sedis</taxon>
        <taxon>Chytridiomycota</taxon>
        <taxon>Chytridiomycota incertae sedis</taxon>
        <taxon>Chytridiomycetes</taxon>
        <taxon>Rhizophlyctidales</taxon>
        <taxon>Rhizophlyctidaceae</taxon>
        <taxon>Rhizophlyctis</taxon>
    </lineage>
</organism>
<evidence type="ECO:0000313" key="18">
    <source>
        <dbReference type="EMBL" id="KAJ3056111.1"/>
    </source>
</evidence>
<dbReference type="GO" id="GO:0005634">
    <property type="term" value="C:nucleus"/>
    <property type="evidence" value="ECO:0007669"/>
    <property type="project" value="UniProtKB-SubCell"/>
</dbReference>
<reference evidence="18" key="1">
    <citation type="submission" date="2020-05" db="EMBL/GenBank/DDBJ databases">
        <title>Phylogenomic resolution of chytrid fungi.</title>
        <authorList>
            <person name="Stajich J.E."/>
            <person name="Amses K."/>
            <person name="Simmons R."/>
            <person name="Seto K."/>
            <person name="Myers J."/>
            <person name="Bonds A."/>
            <person name="Quandt C.A."/>
            <person name="Barry K."/>
            <person name="Liu P."/>
            <person name="Grigoriev I."/>
            <person name="Longcore J.E."/>
            <person name="James T.Y."/>
        </authorList>
    </citation>
    <scope>NUCLEOTIDE SEQUENCE</scope>
    <source>
        <strain evidence="18">JEL0318</strain>
    </source>
</reference>
<dbReference type="Proteomes" id="UP001212841">
    <property type="component" value="Unassembled WGS sequence"/>
</dbReference>
<gene>
    <name evidence="18" type="primary">MUS81_2</name>
    <name evidence="18" type="ORF">HK097_008034</name>
</gene>
<feature type="non-terminal residue" evidence="18">
    <location>
        <position position="1"/>
    </location>
</feature>
<evidence type="ECO:0000313" key="19">
    <source>
        <dbReference type="Proteomes" id="UP001212841"/>
    </source>
</evidence>
<keyword evidence="8 14" id="KW-0378">Hydrolase</keyword>
<comment type="cofactor">
    <cofactor evidence="1 14">
        <name>Mg(2+)</name>
        <dbReference type="ChEBI" id="CHEBI:18420"/>
    </cofactor>
</comment>
<keyword evidence="9 14" id="KW-0460">Magnesium</keyword>
<dbReference type="InterPro" id="IPR010996">
    <property type="entry name" value="HHH_MUS81"/>
</dbReference>
<dbReference type="InterPro" id="IPR036388">
    <property type="entry name" value="WH-like_DNA-bd_sf"/>
</dbReference>
<evidence type="ECO:0000256" key="2">
    <source>
        <dbReference type="ARBA" id="ARBA00004123"/>
    </source>
</evidence>
<feature type="domain" description="Crossover junction endonuclease MUS81-like HHH" evidence="16">
    <location>
        <begin position="9"/>
        <end position="83"/>
    </location>
</feature>
<dbReference type="GO" id="GO:0046872">
    <property type="term" value="F:metal ion binding"/>
    <property type="evidence" value="ECO:0007669"/>
    <property type="project" value="UniProtKB-UniRule"/>
</dbReference>
<evidence type="ECO:0000256" key="9">
    <source>
        <dbReference type="ARBA" id="ARBA00022842"/>
    </source>
</evidence>
<comment type="subunit">
    <text evidence="14">Interacts with EME1.</text>
</comment>
<proteinExistence type="inferred from homology"/>
<comment type="subcellular location">
    <subcellularLocation>
        <location evidence="2 14">Nucleus</location>
    </subcellularLocation>
</comment>
<dbReference type="InterPro" id="IPR047417">
    <property type="entry name" value="WHD_MUS81"/>
</dbReference>
<dbReference type="GO" id="GO:0006308">
    <property type="term" value="P:DNA catabolic process"/>
    <property type="evidence" value="ECO:0007669"/>
    <property type="project" value="UniProtKB-UniRule"/>
</dbReference>
<dbReference type="Gene3D" id="1.10.150.110">
    <property type="entry name" value="DNA polymerase beta, N-terminal domain-like"/>
    <property type="match status" value="1"/>
</dbReference>
<keyword evidence="13" id="KW-0469">Meiosis</keyword>
<feature type="compositionally biased region" description="Acidic residues" evidence="15">
    <location>
        <begin position="119"/>
        <end position="129"/>
    </location>
</feature>
<dbReference type="GO" id="GO:0003677">
    <property type="term" value="F:DNA binding"/>
    <property type="evidence" value="ECO:0007669"/>
    <property type="project" value="UniProtKB-UniRule"/>
</dbReference>
<dbReference type="InterPro" id="IPR033309">
    <property type="entry name" value="Mus81"/>
</dbReference>
<dbReference type="PANTHER" id="PTHR13451">
    <property type="entry name" value="CLASS II CROSSOVER JUNCTION ENDONUCLEASE MUS81"/>
    <property type="match status" value="1"/>
</dbReference>
<dbReference type="SUPFAM" id="SSF47802">
    <property type="entry name" value="DNA polymerase beta, N-terminal domain-like"/>
    <property type="match status" value="1"/>
</dbReference>
<dbReference type="GO" id="GO:0048476">
    <property type="term" value="C:Holliday junction resolvase complex"/>
    <property type="evidence" value="ECO:0007669"/>
    <property type="project" value="UniProtKB-UniRule"/>
</dbReference>
<protein>
    <recommendedName>
        <fullName evidence="14">Crossover junction endonuclease MUS81</fullName>
        <ecNumber evidence="14">3.1.22.-</ecNumber>
    </recommendedName>
</protein>
<evidence type="ECO:0000256" key="6">
    <source>
        <dbReference type="ARBA" id="ARBA00022759"/>
    </source>
</evidence>
<evidence type="ECO:0000256" key="12">
    <source>
        <dbReference type="ARBA" id="ARBA00023242"/>
    </source>
</evidence>
<feature type="domain" description="MUS81 winged helix" evidence="17">
    <location>
        <begin position="156"/>
        <end position="246"/>
    </location>
</feature>
<keyword evidence="11 14" id="KW-0234">DNA repair</keyword>
<dbReference type="FunFam" id="1.10.10.10:FF:000307">
    <property type="entry name" value="Crossover junction endonuclease MUS81"/>
    <property type="match status" value="1"/>
</dbReference>
<keyword evidence="7 14" id="KW-0227">DNA damage</keyword>
<comment type="caution">
    <text evidence="18">The sequence shown here is derived from an EMBL/GenBank/DDBJ whole genome shotgun (WGS) entry which is preliminary data.</text>
</comment>
<comment type="function">
    <text evidence="14">Interacts with EME1 to form a DNA structure-specific endonuclease with substrate preference for branched DNA structures with a 5'-end at the branch nick. Typical substrates include 3'-flap structures, D-loops, replication forks and nicked Holliday junctions. May be required in mitosis for the processing of stalled or collapsed replication fork intermediates. May be required in meiosis for the repair of meiosis-specific double strand breaks subsequent to single-end invasion (SEI).</text>
</comment>
<evidence type="ECO:0000256" key="10">
    <source>
        <dbReference type="ARBA" id="ARBA00023172"/>
    </source>
</evidence>
<keyword evidence="6 14" id="KW-0255">Endonuclease</keyword>
<dbReference type="InterPro" id="IPR027421">
    <property type="entry name" value="DNA_pol_lamdba_lyase_dom_sf"/>
</dbReference>
<dbReference type="AlphaFoldDB" id="A0AAD5SQ64"/>
<evidence type="ECO:0000256" key="1">
    <source>
        <dbReference type="ARBA" id="ARBA00001946"/>
    </source>
</evidence>
<dbReference type="GO" id="GO:0000712">
    <property type="term" value="P:resolution of meiotic recombination intermediates"/>
    <property type="evidence" value="ECO:0007669"/>
    <property type="project" value="UniProtKB-ARBA"/>
</dbReference>
<name>A0AAD5SQ64_9FUNG</name>
<dbReference type="Pfam" id="PF14716">
    <property type="entry name" value="HHH_8"/>
    <property type="match status" value="1"/>
</dbReference>